<dbReference type="GO" id="GO:0032051">
    <property type="term" value="F:clathrin light chain binding"/>
    <property type="evidence" value="ECO:0007669"/>
    <property type="project" value="TreeGrafter"/>
</dbReference>
<dbReference type="PANTHER" id="PTHR10292">
    <property type="entry name" value="CLATHRIN HEAVY CHAIN RELATED"/>
    <property type="match status" value="1"/>
</dbReference>
<dbReference type="InterPro" id="IPR011990">
    <property type="entry name" value="TPR-like_helical_dom_sf"/>
</dbReference>
<dbReference type="Pfam" id="PF00637">
    <property type="entry name" value="Clathrin"/>
    <property type="match status" value="1"/>
</dbReference>
<dbReference type="AlphaFoldDB" id="A0A9P7BZ12"/>
<dbReference type="Proteomes" id="UP000740926">
    <property type="component" value="Unassembled WGS sequence"/>
</dbReference>
<gene>
    <name evidence="2" type="ORF">G6F50_018274</name>
</gene>
<dbReference type="EMBL" id="JAANIU010016812">
    <property type="protein sequence ID" value="KAG1527937.1"/>
    <property type="molecule type" value="Genomic_DNA"/>
</dbReference>
<dbReference type="InterPro" id="IPR016024">
    <property type="entry name" value="ARM-type_fold"/>
</dbReference>
<keyword evidence="3" id="KW-1185">Reference proteome</keyword>
<dbReference type="GO" id="GO:0006886">
    <property type="term" value="P:intracellular protein transport"/>
    <property type="evidence" value="ECO:0007669"/>
    <property type="project" value="UniProtKB-UniRule"/>
</dbReference>
<dbReference type="InterPro" id="IPR000547">
    <property type="entry name" value="Clathrin_H-chain/VPS_repeat"/>
</dbReference>
<protein>
    <submittedName>
        <fullName evidence="2">Uncharacterized protein</fullName>
    </submittedName>
</protein>
<feature type="repeat" description="CHCR" evidence="1">
    <location>
        <begin position="1"/>
        <end position="83"/>
    </location>
</feature>
<dbReference type="GO" id="GO:0006898">
    <property type="term" value="P:receptor-mediated endocytosis"/>
    <property type="evidence" value="ECO:0007669"/>
    <property type="project" value="TreeGrafter"/>
</dbReference>
<evidence type="ECO:0000256" key="1">
    <source>
        <dbReference type="PROSITE-ProRule" id="PRU01006"/>
    </source>
</evidence>
<comment type="caution">
    <text evidence="2">The sequence shown here is derived from an EMBL/GenBank/DDBJ whole genome shotgun (WGS) entry which is preliminary data.</text>
</comment>
<dbReference type="Gene3D" id="1.25.40.10">
    <property type="entry name" value="Tetratricopeptide repeat domain"/>
    <property type="match status" value="1"/>
</dbReference>
<evidence type="ECO:0000313" key="2">
    <source>
        <dbReference type="EMBL" id="KAG1527937.1"/>
    </source>
</evidence>
<proteinExistence type="predicted"/>
<organism evidence="2 3">
    <name type="scientific">Rhizopus delemar</name>
    <dbReference type="NCBI Taxonomy" id="936053"/>
    <lineage>
        <taxon>Eukaryota</taxon>
        <taxon>Fungi</taxon>
        <taxon>Fungi incertae sedis</taxon>
        <taxon>Mucoromycota</taxon>
        <taxon>Mucoromycotina</taxon>
        <taxon>Mucoromycetes</taxon>
        <taxon>Mucorales</taxon>
        <taxon>Mucorineae</taxon>
        <taxon>Rhizopodaceae</taxon>
        <taxon>Rhizopus</taxon>
    </lineage>
</organism>
<dbReference type="GO" id="GO:0071439">
    <property type="term" value="C:clathrin complex"/>
    <property type="evidence" value="ECO:0007669"/>
    <property type="project" value="TreeGrafter"/>
</dbReference>
<dbReference type="InterPro" id="IPR055358">
    <property type="entry name" value="CHCR"/>
</dbReference>
<accession>A0A9P7BZ12</accession>
<dbReference type="PROSITE" id="PS50236">
    <property type="entry name" value="CHCR"/>
    <property type="match status" value="1"/>
</dbReference>
<name>A0A9P7BZ12_9FUNG</name>
<reference evidence="2 3" key="1">
    <citation type="journal article" date="2020" name="Microb. Genom.">
        <title>Genetic diversity of clinical and environmental Mucorales isolates obtained from an investigation of mucormycosis cases among solid organ transplant recipients.</title>
        <authorList>
            <person name="Nguyen M.H."/>
            <person name="Kaul D."/>
            <person name="Muto C."/>
            <person name="Cheng S.J."/>
            <person name="Richter R.A."/>
            <person name="Bruno V.M."/>
            <person name="Liu G."/>
            <person name="Beyhan S."/>
            <person name="Sundermann A.J."/>
            <person name="Mounaud S."/>
            <person name="Pasculle A.W."/>
            <person name="Nierman W.C."/>
            <person name="Driscoll E."/>
            <person name="Cumbie R."/>
            <person name="Clancy C.J."/>
            <person name="Dupont C.L."/>
        </authorList>
    </citation>
    <scope>NUCLEOTIDE SEQUENCE [LARGE SCALE GENOMIC DNA]</scope>
    <source>
        <strain evidence="2 3">GL24</strain>
    </source>
</reference>
<dbReference type="SUPFAM" id="SSF48371">
    <property type="entry name" value="ARM repeat"/>
    <property type="match status" value="1"/>
</dbReference>
<sequence>MFTELAILYSKYQPDMLMEHLKLYVSRINTPKVIRACSDAHLWRELVFLYVHYDEFDNACIQGNHCQGVQPRTVLQGTQVLSC</sequence>
<evidence type="ECO:0000313" key="3">
    <source>
        <dbReference type="Proteomes" id="UP000740926"/>
    </source>
</evidence>
<dbReference type="PANTHER" id="PTHR10292:SF1">
    <property type="entry name" value="CLATHRIN HEAVY CHAIN"/>
    <property type="match status" value="1"/>
</dbReference>